<feature type="non-terminal residue" evidence="2">
    <location>
        <position position="1"/>
    </location>
</feature>
<sequence length="380" mass="41710">HQWWRAAAGGRSRTRTGQGGGAAPVSPVSVTVGAVEHSVDFVRPRLRARAARRAALYAGVQINGAPHLGTNVMQTAAFLLARAARDRLGVRADLRFGALDNAPYETRVCPRTGTAYTRSYHHALGQAGIADLVKRFYGGLFDALTALTGVPYTVETYTRQQESPAFREEFLASLGRWEELRWTLAPSSGRVPVGFPCPACGWLQKSGEHTELLDADARRARFAAVCLDHGRYEIDVRPDGGAWLGLTTLHRNLVKERLADRDEALPVIVKGADWAAGCRLLDEAFLCFPGARPPARVFTPVVLSASGAKLSKSLMREGRAELSPDTPPWMLDATRWPGTTERYAVTLHRLVSLMLSDPRHFERGYTTSEVARLLRESDTI</sequence>
<organism evidence="2 3">
    <name type="scientific">Streptomyces tricolor</name>
    <dbReference type="NCBI Taxonomy" id="68277"/>
    <lineage>
        <taxon>Bacteria</taxon>
        <taxon>Bacillati</taxon>
        <taxon>Actinomycetota</taxon>
        <taxon>Actinomycetes</taxon>
        <taxon>Kitasatosporales</taxon>
        <taxon>Streptomycetaceae</taxon>
        <taxon>Streptomyces</taxon>
        <taxon>Streptomyces violaceoruber group</taxon>
    </lineage>
</organism>
<gene>
    <name evidence="2" type="ORF">L0F81_26050</name>
</gene>
<protein>
    <submittedName>
        <fullName evidence="2">Uncharacterized protein</fullName>
    </submittedName>
</protein>
<reference evidence="2 3" key="1">
    <citation type="submission" date="2022-01" db="EMBL/GenBank/DDBJ databases">
        <title>Draft Genome Sequences of Seven Type Strains of the Genus Streptomyces.</title>
        <authorList>
            <person name="Aziz S."/>
            <person name="Coretto E."/>
            <person name="Chronakova A."/>
            <person name="Sproer C."/>
            <person name="Huber K."/>
            <person name="Nouioui I."/>
            <person name="Gross H."/>
        </authorList>
    </citation>
    <scope>NUCLEOTIDE SEQUENCE [LARGE SCALE GENOMIC DNA]</scope>
    <source>
        <strain evidence="2 3">DSM 41685</strain>
    </source>
</reference>
<feature type="region of interest" description="Disordered" evidence="1">
    <location>
        <begin position="1"/>
        <end position="25"/>
    </location>
</feature>
<dbReference type="Proteomes" id="UP001299012">
    <property type="component" value="Unassembled WGS sequence"/>
</dbReference>
<evidence type="ECO:0000313" key="3">
    <source>
        <dbReference type="Proteomes" id="UP001299012"/>
    </source>
</evidence>
<dbReference type="EMBL" id="JAKKZF010000118">
    <property type="protein sequence ID" value="MCG0066689.1"/>
    <property type="molecule type" value="Genomic_DNA"/>
</dbReference>
<comment type="caution">
    <text evidence="2">The sequence shown here is derived from an EMBL/GenBank/DDBJ whole genome shotgun (WGS) entry which is preliminary data.</text>
</comment>
<dbReference type="SUPFAM" id="SSF52374">
    <property type="entry name" value="Nucleotidylyl transferase"/>
    <property type="match status" value="1"/>
</dbReference>
<name>A0ABS9JMG4_9ACTN</name>
<keyword evidence="3" id="KW-1185">Reference proteome</keyword>
<accession>A0ABS9JMG4</accession>
<proteinExistence type="predicted"/>
<evidence type="ECO:0000313" key="2">
    <source>
        <dbReference type="EMBL" id="MCG0066689.1"/>
    </source>
</evidence>
<dbReference type="RefSeq" id="WP_237482027.1">
    <property type="nucleotide sequence ID" value="NZ_JAKKZF010000118.1"/>
</dbReference>
<evidence type="ECO:0000256" key="1">
    <source>
        <dbReference type="SAM" id="MobiDB-lite"/>
    </source>
</evidence>
<feature type="compositionally biased region" description="Low complexity" evidence="1">
    <location>
        <begin position="1"/>
        <end position="11"/>
    </location>
</feature>